<proteinExistence type="predicted"/>
<feature type="non-terminal residue" evidence="1">
    <location>
        <position position="50"/>
    </location>
</feature>
<dbReference type="EMBL" id="BARV01014413">
    <property type="protein sequence ID" value="GAI31656.1"/>
    <property type="molecule type" value="Genomic_DNA"/>
</dbReference>
<protein>
    <recommendedName>
        <fullName evidence="2">CMP/dCMP-type deaminase domain-containing protein</fullName>
    </recommendedName>
</protein>
<gene>
    <name evidence="1" type="ORF">S06H3_25184</name>
</gene>
<feature type="non-terminal residue" evidence="1">
    <location>
        <position position="1"/>
    </location>
</feature>
<comment type="caution">
    <text evidence="1">The sequence shown here is derived from an EMBL/GenBank/DDBJ whole genome shotgun (WGS) entry which is preliminary data.</text>
</comment>
<evidence type="ECO:0008006" key="2">
    <source>
        <dbReference type="Google" id="ProtNLM"/>
    </source>
</evidence>
<sequence length="50" mass="5381">LEPCCHFGKTPPCTEQIIKSKIAKVFIAMLDPSKHACGKGAKQLKNAGIE</sequence>
<evidence type="ECO:0000313" key="1">
    <source>
        <dbReference type="EMBL" id="GAI31656.1"/>
    </source>
</evidence>
<accession>X1NN61</accession>
<dbReference type="AlphaFoldDB" id="X1NN61"/>
<dbReference type="Gene3D" id="3.40.140.10">
    <property type="entry name" value="Cytidine Deaminase, domain 2"/>
    <property type="match status" value="1"/>
</dbReference>
<dbReference type="GO" id="GO:0003824">
    <property type="term" value="F:catalytic activity"/>
    <property type="evidence" value="ECO:0007669"/>
    <property type="project" value="InterPro"/>
</dbReference>
<organism evidence="1">
    <name type="scientific">marine sediment metagenome</name>
    <dbReference type="NCBI Taxonomy" id="412755"/>
    <lineage>
        <taxon>unclassified sequences</taxon>
        <taxon>metagenomes</taxon>
        <taxon>ecological metagenomes</taxon>
    </lineage>
</organism>
<dbReference type="SUPFAM" id="SSF53927">
    <property type="entry name" value="Cytidine deaminase-like"/>
    <property type="match status" value="1"/>
</dbReference>
<name>X1NN61_9ZZZZ</name>
<reference evidence="1" key="1">
    <citation type="journal article" date="2014" name="Front. Microbiol.">
        <title>High frequency of phylogenetically diverse reductive dehalogenase-homologous genes in deep subseafloor sedimentary metagenomes.</title>
        <authorList>
            <person name="Kawai M."/>
            <person name="Futagami T."/>
            <person name="Toyoda A."/>
            <person name="Takaki Y."/>
            <person name="Nishi S."/>
            <person name="Hori S."/>
            <person name="Arai W."/>
            <person name="Tsubouchi T."/>
            <person name="Morono Y."/>
            <person name="Uchiyama I."/>
            <person name="Ito T."/>
            <person name="Fujiyama A."/>
            <person name="Inagaki F."/>
            <person name="Takami H."/>
        </authorList>
    </citation>
    <scope>NUCLEOTIDE SEQUENCE</scope>
    <source>
        <strain evidence="1">Expedition CK06-06</strain>
    </source>
</reference>
<dbReference type="InterPro" id="IPR016193">
    <property type="entry name" value="Cytidine_deaminase-like"/>
</dbReference>